<dbReference type="SMART" id="SM00089">
    <property type="entry name" value="PKD"/>
    <property type="match status" value="1"/>
</dbReference>
<feature type="domain" description="PKD" evidence="1">
    <location>
        <begin position="2779"/>
        <end position="2830"/>
    </location>
</feature>
<dbReference type="NCBIfam" id="TIGR04131">
    <property type="entry name" value="Bac_Flav_CTERM"/>
    <property type="match status" value="1"/>
</dbReference>
<dbReference type="CDD" id="cd00146">
    <property type="entry name" value="PKD"/>
    <property type="match status" value="1"/>
</dbReference>
<keyword evidence="3" id="KW-1185">Reference proteome</keyword>
<name>A0ABS3CBA3_9BACT</name>
<evidence type="ECO:0000313" key="3">
    <source>
        <dbReference type="Proteomes" id="UP000664317"/>
    </source>
</evidence>
<dbReference type="Pfam" id="PF18911">
    <property type="entry name" value="PKD_4"/>
    <property type="match status" value="1"/>
</dbReference>
<gene>
    <name evidence="2" type="ORF">J0A68_18325</name>
</gene>
<evidence type="ECO:0000259" key="1">
    <source>
        <dbReference type="PROSITE" id="PS50093"/>
    </source>
</evidence>
<protein>
    <submittedName>
        <fullName evidence="2">Gliding motility-associated C-terminal domain-containing protein</fullName>
    </submittedName>
</protein>
<dbReference type="InterPro" id="IPR025667">
    <property type="entry name" value="SprB_repeat"/>
</dbReference>
<organism evidence="2 3">
    <name type="scientific">Algoriphagus oliviformis</name>
    <dbReference type="NCBI Taxonomy" id="2811231"/>
    <lineage>
        <taxon>Bacteria</taxon>
        <taxon>Pseudomonadati</taxon>
        <taxon>Bacteroidota</taxon>
        <taxon>Cytophagia</taxon>
        <taxon>Cytophagales</taxon>
        <taxon>Cyclobacteriaceae</taxon>
        <taxon>Algoriphagus</taxon>
    </lineage>
</organism>
<dbReference type="PROSITE" id="PS50093">
    <property type="entry name" value="PKD"/>
    <property type="match status" value="1"/>
</dbReference>
<dbReference type="InterPro" id="IPR013320">
    <property type="entry name" value="ConA-like_dom_sf"/>
</dbReference>
<dbReference type="Pfam" id="PF13585">
    <property type="entry name" value="CHU_C"/>
    <property type="match status" value="1"/>
</dbReference>
<accession>A0ABS3CBA3</accession>
<evidence type="ECO:0000313" key="2">
    <source>
        <dbReference type="EMBL" id="MBN7812919.1"/>
    </source>
</evidence>
<reference evidence="2 3" key="1">
    <citation type="submission" date="2021-03" db="EMBL/GenBank/DDBJ databases">
        <title>novel species isolated from a fishpond in China.</title>
        <authorList>
            <person name="Lu H."/>
            <person name="Cai Z."/>
        </authorList>
    </citation>
    <scope>NUCLEOTIDE SEQUENCE [LARGE SCALE GENOMIC DNA]</scope>
    <source>
        <strain evidence="2 3">H41</strain>
    </source>
</reference>
<sequence>MPAVLPIGDMFRMLKKELSSKNWTFRVIVGLSLFWAILGEATAQIQVSRQGFPFCEPFTSTAYNEDVVKGINSDPNNWAQIRNSSLQLTDDVVGHYTIPNTSPPISVDGKFGYVFLDVPFSSEYGVKASFEYFMYGGSGADGFSFFLFDGDIGESDFRVGWPGGSLGYAQIDVPGKSYPGLKGGYIGIGFDNFMNWGSYWQGKEGGFNDPDYSQKNELNPGDSLRHFNSIAIRGPESSKYKFITGKRVNDGPDTDSASMNLDPKYYLYPNLLDKGKRFDLSSGSTRVESCQLPGYRKVFFDLSPDPGNPGYYLVSVSVLVNTATGGLRVENIIDKHPYPYPAPPTLKIGFAASTGDDTNFHEIRNLAVDVAKIESLNDATAPEVEFEICEDAPYTIEFLLDESQLTDPNAFIQCINLYVDGQDGFNYATPSTWPSNRLKIDNHLVDDSNNPYCGMTPICNSCNELNQEKDTPLGTFTLDLPEFDETNNDNNRKVKIQFVPHAGVSGQQKIYYTILDNYGQVSEPGIVTATVNPYPQEVDEDNRIIDYPTCDGQADGAIRNVVISDLVPGFDYEWSWESTAGVVSDLGKSGAAVDFNAGSGQGVFTLAGVNLGVYTLHVWNPSDADGCPLIITIPVDRQLGTPVEFESEVITICEGQPASLSPFLDPQYIPNAGVAPVFRWYRNSDRTGELVDGGTFLVDGETVTIAIAADGELTLSGLPAENATTPRTYEFFVEVEAKDNLNTNGAPNFCPFEGLIETVGEITVHPALTVTESLVADWCREGAGSITISALGGNGLKTFSLFAASGSQIGSSNSTGAFPGLFPGDYYVEVVTSAPDCFYSIPAVVEGPDEELVLTEVGKTAATCGMDNGTYTFSLEGGNLPHDLARIQITGGPNSGLVQDANGEITISGLTPNANYTVSYTDEKGCSEQLNFTIDEIRKPDFSIPSVGKVCVDQGSITIGVSHNFYELQGVAVPDFNWYLTETGGSAIANGAGPNGMNYAINHLTGELGLTSLTPGVHVLYLEMGGPNSCGIPRQKVEFEIFDVPVLQIQNQADITCGGGGNGSFQIDVLNGAASDFEFSLDGSTYVDNQGAFTEMAPGVYTVRARNKNSGCGSSIEVTLSEPAQFGLTLIEEVDASCEDGNGAVKLRISGGTPAYTLTMNGAAVSGFDLGSDGAELLLENLTSGDYVFVAEDQNGCSIQLQHLVKKIQVPEFAVSAPDLVCENQADLRFDVSYDFFELQGTAIPEFTWYTEELGGTAIANGGKFAGMDVAFDATSGSLVLTNLVAGTYTLYLEMAGPNSCDLPRETVDFAIADIPQLEVKDVADISCFGAADGSFTIDVLNGVAGDFEFSTDGTTYLDNQGLFVDMAPGDYQVWARNKSTGCEDSVAVTLTQPAELQLTLVESLPAFCDDGNGTLELAIIGGTPGYILTMNGAAVQGYNLDSDGSQLVLENLTSGDYLFSVEDSNGCITELQVSLALTPKSVFEAKGAEICELDGATGNANTAVLEPVAVELAGSSPVYSWYYKDAQGQEIEIQSGDKVMGADASITSSGVLSLTGLLGSPDPYLLYMGVTGDKVCDQELVEVEVVVNPQPEVEFDILMPSCNGGGDGRIQVAAGGEAGFVYSLSTGTSNTSGTFTGLSAGKYTVRVESASGCFTLYDLEVAQPEPLALAALNFENPSCGKPNGVISFAVTGGTPDYVVKINGQPIDGFVYQENGGQFTVTGLGPGSYSVDVADQNGCLVAPVRLFDLVNNDGFDIDSQPIQDQICEGETADLQPSITMPPTGTPMFEWFSDGGMTKPINNGADPADASLVYRLGANGRLSIDGLAPGNHQFYLKISGEGLCTQVTVADVEVFAEITAVVSTSDVSCFGNSDGVITLSDLSGGNGTYEFSLDGTAWQSDPEFAGLLEGDYTVRVRSVENSTVCAVVLPVATINAPASEITANKPDILRASCDLPNGSIENLAVTGGWGDFTFEWRKDDPATGAVMAQGSLIGLSDIYSGSYYLNVVDAGGCAQTFEFVVEESSDPEYSIVPPINGCEGTPVEIAPLHLAPDPSLPPTAYTNVFWYKGAGQVGLIEEGTDSADPAVSYQVDDTDWINPKLLVSGLKAGTYTYYFFVECTGVEIPVEVIVHPIPAPVFEADKESCSGSEDGKIRVVAGADPGLTYSVDGGSWIDQAQLEALDFAPGSYSVETRSTQGCSPEAAIVVVEGTAPLLLDLVDSKNAACGQADGWIKVSLQGGWAPYQLTLRNTTTNTSSTVVTSDSEYTFDGLDVGSYVVEVADAESCVVSLSSPVSIVDGPTEILLDDLVEICEGEQVVLAPQINPDASQKTFTWYLNAVAPANVITDGQTVAGATFAIRNDGALVVTGLTTGDYVYWVTVDGPEICAGDEKKVDVSVFPEPQFTATAEAEQCFGEGGALVISPIVAASNITYSVNGGPFITYSDNRIVGLAPGSYTLVAKHGSGCTYSLPIALVVDGPSGPVQVDQASSFDATCGESNGGIDLSVSGGTQPYTAVVRDQNGVQVAAAVQWNGTQGQVSGLAVGTYTVQVLDSFGCSAAETGPQTISNSPTQIQIDDVQLCVGETASLTPRTPNPGLSPSYQWFFDSEGKQAIPVGTSQRGGATYDLNPATGQLEIEGLPASDTPLSFYVTATGSGVCRDGLEEVQVMVSPIPNLRTSNPSIVCDPTQTVDLTQFIEGFNPDVYEYLVTSPSGANMRLEDLRKISVSGSYRVKTKFKNGTCYTPEQRILVLISDFELIAAFDYAVEVSSGQFVVNQDVNIQEEVEFSDSSQGDVAIWHWDFGDGSTSAEENPVHTYAEKGTYEVTLSTIDQMGCQSEFKRIIQVVDDYYVQIPNAFTPSRLDGKNNFFKPFYRGVTKMEFMVFDTWGNLLFMTTDMESPGWDGRYNGADAPNGNYVYRAEFESLGGEKISKAGAFILIR</sequence>
<dbReference type="RefSeq" id="WP_206579691.1">
    <property type="nucleotide sequence ID" value="NZ_JAFKCT010000009.1"/>
</dbReference>
<dbReference type="Proteomes" id="UP000664317">
    <property type="component" value="Unassembled WGS sequence"/>
</dbReference>
<dbReference type="EMBL" id="JAFKCT010000009">
    <property type="protein sequence ID" value="MBN7812919.1"/>
    <property type="molecule type" value="Genomic_DNA"/>
</dbReference>
<dbReference type="Gene3D" id="2.60.120.200">
    <property type="match status" value="1"/>
</dbReference>
<dbReference type="Pfam" id="PF13573">
    <property type="entry name" value="SprB"/>
    <property type="match status" value="2"/>
</dbReference>
<comment type="caution">
    <text evidence="2">The sequence shown here is derived from an EMBL/GenBank/DDBJ whole genome shotgun (WGS) entry which is preliminary data.</text>
</comment>
<dbReference type="SUPFAM" id="SSF49899">
    <property type="entry name" value="Concanavalin A-like lectins/glucanases"/>
    <property type="match status" value="1"/>
</dbReference>
<proteinExistence type="predicted"/>
<dbReference type="InterPro" id="IPR013783">
    <property type="entry name" value="Ig-like_fold"/>
</dbReference>
<dbReference type="InterPro" id="IPR022409">
    <property type="entry name" value="PKD/Chitinase_dom"/>
</dbReference>
<dbReference type="InterPro" id="IPR000601">
    <property type="entry name" value="PKD_dom"/>
</dbReference>
<dbReference type="Gene3D" id="2.60.40.10">
    <property type="entry name" value="Immunoglobulins"/>
    <property type="match status" value="1"/>
</dbReference>
<dbReference type="InterPro" id="IPR026341">
    <property type="entry name" value="T9SS_type_B"/>
</dbReference>
<dbReference type="InterPro" id="IPR035986">
    <property type="entry name" value="PKD_dom_sf"/>
</dbReference>
<dbReference type="SUPFAM" id="SSF49299">
    <property type="entry name" value="PKD domain"/>
    <property type="match status" value="1"/>
</dbReference>